<dbReference type="InterPro" id="IPR010824">
    <property type="entry name" value="DUF1425"/>
</dbReference>
<proteinExistence type="predicted"/>
<protein>
    <submittedName>
        <fullName evidence="1">Periplasmic lipoprotein</fullName>
    </submittedName>
</protein>
<reference evidence="1 2" key="1">
    <citation type="submission" date="2019-04" db="EMBL/GenBank/DDBJ databases">
        <title>Complete genome sequencing of Piscirickettsia salmonis strain Psal-009.</title>
        <authorList>
            <person name="Schober I."/>
            <person name="Bunk B."/>
            <person name="Sproer C."/>
            <person name="Carril G.P."/>
            <person name="Riedel T."/>
            <person name="Flores-Herrera P.A."/>
            <person name="Nourdin-Galindo G."/>
            <person name="Marshall S.H."/>
            <person name="Overmann J."/>
        </authorList>
    </citation>
    <scope>NUCLEOTIDE SEQUENCE [LARGE SCALE GENOMIC DNA]</scope>
    <source>
        <strain evidence="1 2">Psal-009</strain>
    </source>
</reference>
<evidence type="ECO:0000313" key="1">
    <source>
        <dbReference type="EMBL" id="QGO04779.1"/>
    </source>
</evidence>
<name>A0A9Q5VH61_PISSA</name>
<sequence length="134" mass="14770">MNRCVRAGTVVLATVVLLGGCASAPNCTEASYPQMTQAIQAKPQQLNTFHGRLDINQLAVVQSGDLMRAGVRVQSHSSRENNMEYQFTWYNKNGFPIGTTPFLPFTLYSNSNQFLQAVAPNPTAAGYRIRICQQ</sequence>
<dbReference type="InterPro" id="IPR038483">
    <property type="entry name" value="YcfL-like_sf"/>
</dbReference>
<dbReference type="GeneID" id="66739599"/>
<dbReference type="Pfam" id="PF07233">
    <property type="entry name" value="DUF1425"/>
    <property type="match status" value="1"/>
</dbReference>
<dbReference type="EMBL" id="CP038908">
    <property type="protein sequence ID" value="QGO04779.1"/>
    <property type="molecule type" value="Genomic_DNA"/>
</dbReference>
<dbReference type="Gene3D" id="2.60.40.3230">
    <property type="match status" value="1"/>
</dbReference>
<evidence type="ECO:0000313" key="2">
    <source>
        <dbReference type="Proteomes" id="UP000422232"/>
    </source>
</evidence>
<accession>A0A9Q5VH61</accession>
<keyword evidence="1" id="KW-0449">Lipoprotein</keyword>
<dbReference type="RefSeq" id="WP_032126112.1">
    <property type="nucleotide sequence ID" value="NZ_CP012413.1"/>
</dbReference>
<keyword evidence="2" id="KW-1185">Reference proteome</keyword>
<dbReference type="Proteomes" id="UP000422232">
    <property type="component" value="Chromosome"/>
</dbReference>
<dbReference type="PROSITE" id="PS51257">
    <property type="entry name" value="PROKAR_LIPOPROTEIN"/>
    <property type="match status" value="1"/>
</dbReference>
<gene>
    <name evidence="1" type="ORF">Psal009_00653</name>
</gene>
<organism evidence="1 2">
    <name type="scientific">Piscirickettsia salmonis</name>
    <dbReference type="NCBI Taxonomy" id="1238"/>
    <lineage>
        <taxon>Bacteria</taxon>
        <taxon>Pseudomonadati</taxon>
        <taxon>Pseudomonadota</taxon>
        <taxon>Gammaproteobacteria</taxon>
        <taxon>Thiotrichales</taxon>
        <taxon>Piscirickettsiaceae</taxon>
        <taxon>Piscirickettsia</taxon>
    </lineage>
</organism>
<dbReference type="AlphaFoldDB" id="A0A9Q5VH61"/>
<dbReference type="CDD" id="cd09030">
    <property type="entry name" value="DUF1425"/>
    <property type="match status" value="1"/>
</dbReference>